<protein>
    <submittedName>
        <fullName evidence="1">Uncharacterized protein</fullName>
    </submittedName>
</protein>
<accession>A0ABD2D3I8</accession>
<keyword evidence="2" id="KW-1185">Reference proteome</keyword>
<sequence>MNLMQRNIGNFENPLVESNHALGARMNSDQNENSVNSIGYSVIGLGYLVKVFLAHFEFVTKTNCWNEPTKTVTSRVALTWKSAICFGNNVRFVGVDIF</sequence>
<dbReference type="AlphaFoldDB" id="A0ABD2D3I8"/>
<name>A0ABD2D3I8_VESMC</name>
<evidence type="ECO:0000313" key="1">
    <source>
        <dbReference type="EMBL" id="KAL2751634.1"/>
    </source>
</evidence>
<dbReference type="EMBL" id="JAYRBN010000002">
    <property type="protein sequence ID" value="KAL2751634.1"/>
    <property type="molecule type" value="Genomic_DNA"/>
</dbReference>
<dbReference type="Proteomes" id="UP001607303">
    <property type="component" value="Unassembled WGS sequence"/>
</dbReference>
<evidence type="ECO:0000313" key="2">
    <source>
        <dbReference type="Proteomes" id="UP001607303"/>
    </source>
</evidence>
<gene>
    <name evidence="1" type="ORF">V1477_000110</name>
</gene>
<reference evidence="1 2" key="1">
    <citation type="journal article" date="2024" name="Ann. Entomol. Soc. Am.">
        <title>Genomic analyses of the southern and eastern yellowjacket wasps (Hymenoptera: Vespidae) reveal evolutionary signatures of social life.</title>
        <authorList>
            <person name="Catto M.A."/>
            <person name="Caine P.B."/>
            <person name="Orr S.E."/>
            <person name="Hunt B.G."/>
            <person name="Goodisman M.A.D."/>
        </authorList>
    </citation>
    <scope>NUCLEOTIDE SEQUENCE [LARGE SCALE GENOMIC DNA]</scope>
    <source>
        <strain evidence="1">232</strain>
        <tissue evidence="1">Head and thorax</tissue>
    </source>
</reference>
<comment type="caution">
    <text evidence="1">The sequence shown here is derived from an EMBL/GenBank/DDBJ whole genome shotgun (WGS) entry which is preliminary data.</text>
</comment>
<proteinExistence type="predicted"/>
<organism evidence="1 2">
    <name type="scientific">Vespula maculifrons</name>
    <name type="common">Eastern yellow jacket</name>
    <name type="synonym">Wasp</name>
    <dbReference type="NCBI Taxonomy" id="7453"/>
    <lineage>
        <taxon>Eukaryota</taxon>
        <taxon>Metazoa</taxon>
        <taxon>Ecdysozoa</taxon>
        <taxon>Arthropoda</taxon>
        <taxon>Hexapoda</taxon>
        <taxon>Insecta</taxon>
        <taxon>Pterygota</taxon>
        <taxon>Neoptera</taxon>
        <taxon>Endopterygota</taxon>
        <taxon>Hymenoptera</taxon>
        <taxon>Apocrita</taxon>
        <taxon>Aculeata</taxon>
        <taxon>Vespoidea</taxon>
        <taxon>Vespidae</taxon>
        <taxon>Vespinae</taxon>
        <taxon>Vespula</taxon>
    </lineage>
</organism>